<dbReference type="RefSeq" id="WP_171651946.1">
    <property type="nucleotide sequence ID" value="NZ_WHOD01000049.1"/>
</dbReference>
<sequence>MLINLQIEVNTLFRIELCSNTRQWSRFTDFYIEHRASIFPRYPVSLVLRDVINYMKQGRGAIIVNERDEVVGIGSFVLGLAEDEFQQKDIAVLGNSCFEVEYRNTRMFIRGLQVLAEQIRDANPDVKEVRIPTSAENAYTNRLYQKFAAKLHSYESGYGKITIYSTSVHDYEQFCNRFQ</sequence>
<reference evidence="1" key="1">
    <citation type="submission" date="2019-10" db="EMBL/GenBank/DDBJ databases">
        <title>Description of Paenibacillus glebae sp. nov.</title>
        <authorList>
            <person name="Carlier A."/>
            <person name="Qi S."/>
        </authorList>
    </citation>
    <scope>NUCLEOTIDE SEQUENCE</scope>
    <source>
        <strain evidence="1">LMG 31456</strain>
    </source>
</reference>
<gene>
    <name evidence="1" type="ORF">GC093_11080</name>
</gene>
<protein>
    <submittedName>
        <fullName evidence="1">Uncharacterized protein</fullName>
    </submittedName>
</protein>
<accession>A0A972GMY9</accession>
<dbReference type="EMBL" id="WHOD01000049">
    <property type="protein sequence ID" value="NOU93761.1"/>
    <property type="molecule type" value="Genomic_DNA"/>
</dbReference>
<proteinExistence type="predicted"/>
<dbReference type="Proteomes" id="UP000641588">
    <property type="component" value="Unassembled WGS sequence"/>
</dbReference>
<organism evidence="1 2">
    <name type="scientific">Paenibacillus foliorum</name>
    <dbReference type="NCBI Taxonomy" id="2654974"/>
    <lineage>
        <taxon>Bacteria</taxon>
        <taxon>Bacillati</taxon>
        <taxon>Bacillota</taxon>
        <taxon>Bacilli</taxon>
        <taxon>Bacillales</taxon>
        <taxon>Paenibacillaceae</taxon>
        <taxon>Paenibacillus</taxon>
    </lineage>
</organism>
<dbReference type="InterPro" id="IPR016181">
    <property type="entry name" value="Acyl_CoA_acyltransferase"/>
</dbReference>
<dbReference type="AlphaFoldDB" id="A0A972GMY9"/>
<evidence type="ECO:0000313" key="2">
    <source>
        <dbReference type="Proteomes" id="UP000641588"/>
    </source>
</evidence>
<evidence type="ECO:0000313" key="1">
    <source>
        <dbReference type="EMBL" id="NOU93761.1"/>
    </source>
</evidence>
<name>A0A972GMY9_9BACL</name>
<keyword evidence="2" id="KW-1185">Reference proteome</keyword>
<dbReference type="SUPFAM" id="SSF55729">
    <property type="entry name" value="Acyl-CoA N-acyltransferases (Nat)"/>
    <property type="match status" value="1"/>
</dbReference>
<comment type="caution">
    <text evidence="1">The sequence shown here is derived from an EMBL/GenBank/DDBJ whole genome shotgun (WGS) entry which is preliminary data.</text>
</comment>